<protein>
    <submittedName>
        <fullName evidence="1">Uncharacterized protein</fullName>
    </submittedName>
</protein>
<name>A0ACB9F1Q0_CICIN</name>
<gene>
    <name evidence="1" type="ORF">L2E82_15232</name>
</gene>
<comment type="caution">
    <text evidence="1">The sequence shown here is derived from an EMBL/GenBank/DDBJ whole genome shotgun (WGS) entry which is preliminary data.</text>
</comment>
<evidence type="ECO:0000313" key="1">
    <source>
        <dbReference type="EMBL" id="KAI3765204.1"/>
    </source>
</evidence>
<organism evidence="1 2">
    <name type="scientific">Cichorium intybus</name>
    <name type="common">Chicory</name>
    <dbReference type="NCBI Taxonomy" id="13427"/>
    <lineage>
        <taxon>Eukaryota</taxon>
        <taxon>Viridiplantae</taxon>
        <taxon>Streptophyta</taxon>
        <taxon>Embryophyta</taxon>
        <taxon>Tracheophyta</taxon>
        <taxon>Spermatophyta</taxon>
        <taxon>Magnoliopsida</taxon>
        <taxon>eudicotyledons</taxon>
        <taxon>Gunneridae</taxon>
        <taxon>Pentapetalae</taxon>
        <taxon>asterids</taxon>
        <taxon>campanulids</taxon>
        <taxon>Asterales</taxon>
        <taxon>Asteraceae</taxon>
        <taxon>Cichorioideae</taxon>
        <taxon>Cichorieae</taxon>
        <taxon>Cichoriinae</taxon>
        <taxon>Cichorium</taxon>
    </lineage>
</organism>
<reference evidence="1 2" key="2">
    <citation type="journal article" date="2022" name="Mol. Ecol. Resour.">
        <title>The genomes of chicory, endive, great burdock and yacon provide insights into Asteraceae paleo-polyploidization history and plant inulin production.</title>
        <authorList>
            <person name="Fan W."/>
            <person name="Wang S."/>
            <person name="Wang H."/>
            <person name="Wang A."/>
            <person name="Jiang F."/>
            <person name="Liu H."/>
            <person name="Zhao H."/>
            <person name="Xu D."/>
            <person name="Zhang Y."/>
        </authorList>
    </citation>
    <scope>NUCLEOTIDE SEQUENCE [LARGE SCALE GENOMIC DNA]</scope>
    <source>
        <strain evidence="2">cv. Punajuju</strain>
        <tissue evidence="1">Leaves</tissue>
    </source>
</reference>
<proteinExistence type="predicted"/>
<accession>A0ACB9F1Q0</accession>
<dbReference type="EMBL" id="CM042011">
    <property type="protein sequence ID" value="KAI3765204.1"/>
    <property type="molecule type" value="Genomic_DNA"/>
</dbReference>
<dbReference type="Proteomes" id="UP001055811">
    <property type="component" value="Linkage Group LG03"/>
</dbReference>
<evidence type="ECO:0000313" key="2">
    <source>
        <dbReference type="Proteomes" id="UP001055811"/>
    </source>
</evidence>
<keyword evidence="2" id="KW-1185">Reference proteome</keyword>
<sequence length="91" mass="10218">MCDDSVVCVAWVKATPSGTADRRLLMKFKAVKEELKAWRLFADAKEKVDLLTLSSRIEELEVTFRSMKRKTGGGGEMGAMVTSRLWTYATL</sequence>
<reference evidence="2" key="1">
    <citation type="journal article" date="2022" name="Mol. Ecol. Resour.">
        <title>The genomes of chicory, endive, great burdock and yacon provide insights into Asteraceae palaeo-polyploidization history and plant inulin production.</title>
        <authorList>
            <person name="Fan W."/>
            <person name="Wang S."/>
            <person name="Wang H."/>
            <person name="Wang A."/>
            <person name="Jiang F."/>
            <person name="Liu H."/>
            <person name="Zhao H."/>
            <person name="Xu D."/>
            <person name="Zhang Y."/>
        </authorList>
    </citation>
    <scope>NUCLEOTIDE SEQUENCE [LARGE SCALE GENOMIC DNA]</scope>
    <source>
        <strain evidence="2">cv. Punajuju</strain>
    </source>
</reference>